<evidence type="ECO:0000313" key="2">
    <source>
        <dbReference type="Proteomes" id="UP000002654"/>
    </source>
</evidence>
<dbReference type="SUPFAM" id="SSF53800">
    <property type="entry name" value="Chelatase"/>
    <property type="match status" value="1"/>
</dbReference>
<accession>G4RMH1</accession>
<dbReference type="PATRIC" id="fig|768679.9.peg.130"/>
<gene>
    <name evidence="1" type="ordered locus">TTX_0125</name>
</gene>
<keyword evidence="2" id="KW-1185">Reference proteome</keyword>
<dbReference type="KEGG" id="ttn:TTX_0125"/>
<dbReference type="RefSeq" id="WP_014126060.1">
    <property type="nucleotide sequence ID" value="NC_016070.1"/>
</dbReference>
<dbReference type="GeneID" id="11263134"/>
<dbReference type="HOGENOM" id="CLU_1493053_0_0_2"/>
<dbReference type="EMBL" id="FN869859">
    <property type="protein sequence ID" value="CCC80802.1"/>
    <property type="molecule type" value="Genomic_DNA"/>
</dbReference>
<name>G4RMH1_THETK</name>
<protein>
    <submittedName>
        <fullName evidence="1">Transposase related protein</fullName>
    </submittedName>
</protein>
<evidence type="ECO:0000313" key="1">
    <source>
        <dbReference type="EMBL" id="CCC80802.1"/>
    </source>
</evidence>
<organism evidence="1 2">
    <name type="scientific">Thermoproteus tenax (strain ATCC 35583 / DSM 2078 / JCM 9277 / NBRC 100435 / Kra 1)</name>
    <dbReference type="NCBI Taxonomy" id="768679"/>
    <lineage>
        <taxon>Archaea</taxon>
        <taxon>Thermoproteota</taxon>
        <taxon>Thermoprotei</taxon>
        <taxon>Thermoproteales</taxon>
        <taxon>Thermoproteaceae</taxon>
        <taxon>Thermoproteus</taxon>
    </lineage>
</organism>
<dbReference type="AlphaFoldDB" id="G4RMH1"/>
<dbReference type="OrthoDB" id="27067at2157"/>
<reference evidence="1 2" key="1">
    <citation type="journal article" date="2011" name="PLoS ONE">
        <title>The complete genome sequence of Thermoproteus tenax: a physiologically versatile member of the Crenarchaeota.</title>
        <authorList>
            <person name="Siebers B."/>
            <person name="Zaparty M."/>
            <person name="Raddatz G."/>
            <person name="Tjaden B."/>
            <person name="Albers S.V."/>
            <person name="Bell S.D."/>
            <person name="Blombach F."/>
            <person name="Kletzin A."/>
            <person name="Kyrpides N."/>
            <person name="Lanz C."/>
            <person name="Plagens A."/>
            <person name="Rampp M."/>
            <person name="Rosinus A."/>
            <person name="von Jan M."/>
            <person name="Makarova K.S."/>
            <person name="Klenk H.P."/>
            <person name="Schuster S.C."/>
            <person name="Hensel R."/>
        </authorList>
    </citation>
    <scope>NUCLEOTIDE SEQUENCE [LARGE SCALE GENOMIC DNA]</scope>
    <source>
        <strain evidence="2">ATCC 35583 / DSM 2078 / JCM 9277 / NBRC 100435 / Kra 1</strain>
    </source>
</reference>
<proteinExistence type="predicted"/>
<dbReference type="PaxDb" id="768679-TTX_0125"/>
<sequence>MEILLLLHGSKDPRYRESVERFAGRLGLKYAFLEGFEPRPGVLYLPIFVAPGADYRKALSLANLKAPPLIRWPGFADYLRSLRADVYIFHGSDEPEYINEVASLGLRFAFIEGEPSLKSVGCRGLGAPVVLTRGIIYDRASELWREAGCRYELLPPLFEQEGFVQYFSSALSSLLAKIQQ</sequence>
<dbReference type="Proteomes" id="UP000002654">
    <property type="component" value="Chromosome"/>
</dbReference>
<dbReference type="eggNOG" id="arCOG05434">
    <property type="taxonomic scope" value="Archaea"/>
</dbReference>